<protein>
    <submittedName>
        <fullName evidence="1">Uncharacterized protein</fullName>
    </submittedName>
</protein>
<proteinExistence type="predicted"/>
<evidence type="ECO:0000313" key="1">
    <source>
        <dbReference type="EMBL" id="KAJ8617968.1"/>
    </source>
</evidence>
<dbReference type="EMBL" id="CM056812">
    <property type="protein sequence ID" value="KAJ8617968.1"/>
    <property type="molecule type" value="Genomic_DNA"/>
</dbReference>
<accession>A0ACC2KAN7</accession>
<sequence length="104" mass="10978">MLIALSLFLPFSATHRHSHLSASSSSSISVFRKLLEGKSCLASVKKLITATLTSTVHALYPGICFIRPATAESAAAAATIEGLVYRDWTLSQARTAAVCTVPGE</sequence>
<comment type="caution">
    <text evidence="1">The sequence shown here is derived from an EMBL/GenBank/DDBJ whole genome shotgun (WGS) entry which is preliminary data.</text>
</comment>
<dbReference type="Proteomes" id="UP001234297">
    <property type="component" value="Chromosome 4"/>
</dbReference>
<reference evidence="1 2" key="1">
    <citation type="journal article" date="2022" name="Hortic Res">
        <title>A haplotype resolved chromosomal level avocado genome allows analysis of novel avocado genes.</title>
        <authorList>
            <person name="Nath O."/>
            <person name="Fletcher S.J."/>
            <person name="Hayward A."/>
            <person name="Shaw L.M."/>
            <person name="Masouleh A.K."/>
            <person name="Furtado A."/>
            <person name="Henry R.J."/>
            <person name="Mitter N."/>
        </authorList>
    </citation>
    <scope>NUCLEOTIDE SEQUENCE [LARGE SCALE GENOMIC DNA]</scope>
    <source>
        <strain evidence="2">cv. Hass</strain>
    </source>
</reference>
<evidence type="ECO:0000313" key="2">
    <source>
        <dbReference type="Proteomes" id="UP001234297"/>
    </source>
</evidence>
<keyword evidence="2" id="KW-1185">Reference proteome</keyword>
<gene>
    <name evidence="1" type="ORF">MRB53_014154</name>
</gene>
<organism evidence="1 2">
    <name type="scientific">Persea americana</name>
    <name type="common">Avocado</name>
    <dbReference type="NCBI Taxonomy" id="3435"/>
    <lineage>
        <taxon>Eukaryota</taxon>
        <taxon>Viridiplantae</taxon>
        <taxon>Streptophyta</taxon>
        <taxon>Embryophyta</taxon>
        <taxon>Tracheophyta</taxon>
        <taxon>Spermatophyta</taxon>
        <taxon>Magnoliopsida</taxon>
        <taxon>Magnoliidae</taxon>
        <taxon>Laurales</taxon>
        <taxon>Lauraceae</taxon>
        <taxon>Persea</taxon>
    </lineage>
</organism>
<name>A0ACC2KAN7_PERAE</name>